<dbReference type="OrthoDB" id="5295432at2"/>
<accession>A0A4R3K110</accession>
<organism evidence="1 2">
    <name type="scientific">Sulfuritortus calidifontis</name>
    <dbReference type="NCBI Taxonomy" id="1914471"/>
    <lineage>
        <taxon>Bacteria</taxon>
        <taxon>Pseudomonadati</taxon>
        <taxon>Pseudomonadota</taxon>
        <taxon>Betaproteobacteria</taxon>
        <taxon>Nitrosomonadales</taxon>
        <taxon>Thiobacillaceae</taxon>
        <taxon>Sulfuritortus</taxon>
    </lineage>
</organism>
<protein>
    <submittedName>
        <fullName evidence="1">Uncharacterized protein</fullName>
    </submittedName>
</protein>
<sequence>MAQLPAAAEQILRVHAQFIHAVVQAMVNPALKAELDGALQAAEAQGWGRLVGAIRQIGQGRRDRSVLLGLDDEDRVIAEAILAGIIDPATLPPLDSQPEAGAAAPGLAAMIEAAARGDVQAFAALANMAEQMVKAGGDMARLGGIMRRLIDGERDADLLTRGMGGLGRELVLDILGQLAKQNKH</sequence>
<name>A0A4R3K110_9PROT</name>
<dbReference type="EMBL" id="SLZY01000001">
    <property type="protein sequence ID" value="TCS73896.1"/>
    <property type="molecule type" value="Genomic_DNA"/>
</dbReference>
<evidence type="ECO:0000313" key="1">
    <source>
        <dbReference type="EMBL" id="TCS73896.1"/>
    </source>
</evidence>
<keyword evidence="2" id="KW-1185">Reference proteome</keyword>
<dbReference type="AlphaFoldDB" id="A0A4R3K110"/>
<dbReference type="Proteomes" id="UP000295135">
    <property type="component" value="Unassembled WGS sequence"/>
</dbReference>
<reference evidence="1 2" key="1">
    <citation type="submission" date="2019-03" db="EMBL/GenBank/DDBJ databases">
        <title>Genomic Encyclopedia of Type Strains, Phase IV (KMG-IV): sequencing the most valuable type-strain genomes for metagenomic binning, comparative biology and taxonomic classification.</title>
        <authorList>
            <person name="Goeker M."/>
        </authorList>
    </citation>
    <scope>NUCLEOTIDE SEQUENCE [LARGE SCALE GENOMIC DNA]</scope>
    <source>
        <strain evidence="1 2">DSM 103923</strain>
    </source>
</reference>
<comment type="caution">
    <text evidence="1">The sequence shown here is derived from an EMBL/GenBank/DDBJ whole genome shotgun (WGS) entry which is preliminary data.</text>
</comment>
<gene>
    <name evidence="1" type="ORF">EDC61_101118</name>
</gene>
<evidence type="ECO:0000313" key="2">
    <source>
        <dbReference type="Proteomes" id="UP000295135"/>
    </source>
</evidence>
<dbReference type="RefSeq" id="WP_126459647.1">
    <property type="nucleotide sequence ID" value="NZ_AP018721.1"/>
</dbReference>
<proteinExistence type="predicted"/>